<comment type="caution">
    <text evidence="6">The sequence shown here is derived from an EMBL/GenBank/DDBJ whole genome shotgun (WGS) entry which is preliminary data.</text>
</comment>
<evidence type="ECO:0000259" key="5">
    <source>
        <dbReference type="PROSITE" id="PS51935"/>
    </source>
</evidence>
<dbReference type="InterPro" id="IPR051794">
    <property type="entry name" value="PG_Endopeptidase_C40"/>
</dbReference>
<keyword evidence="7" id="KW-1185">Reference proteome</keyword>
<evidence type="ECO:0000256" key="4">
    <source>
        <dbReference type="SAM" id="SignalP"/>
    </source>
</evidence>
<evidence type="ECO:0000313" key="7">
    <source>
        <dbReference type="Proteomes" id="UP000774130"/>
    </source>
</evidence>
<keyword evidence="3" id="KW-0788">Thiol protease</keyword>
<gene>
    <name evidence="6" type="ORF">KUA55_07390</name>
</gene>
<organism evidence="6 7">
    <name type="scientific">Enterococcus alishanensis</name>
    <dbReference type="NCBI Taxonomy" id="1303817"/>
    <lineage>
        <taxon>Bacteria</taxon>
        <taxon>Bacillati</taxon>
        <taxon>Bacillota</taxon>
        <taxon>Bacilli</taxon>
        <taxon>Lactobacillales</taxon>
        <taxon>Enterococcaceae</taxon>
        <taxon>Enterococcus</taxon>
    </lineage>
</organism>
<dbReference type="Pfam" id="PF18885">
    <property type="entry name" value="DUF5648"/>
    <property type="match status" value="1"/>
</dbReference>
<dbReference type="RefSeq" id="WP_218325561.1">
    <property type="nucleotide sequence ID" value="NZ_JAHUZB010000003.1"/>
</dbReference>
<evidence type="ECO:0000256" key="3">
    <source>
        <dbReference type="ARBA" id="ARBA00022807"/>
    </source>
</evidence>
<feature type="chain" id="PRO_5046194430" evidence="4">
    <location>
        <begin position="28"/>
        <end position="358"/>
    </location>
</feature>
<keyword evidence="4" id="KW-0732">Signal</keyword>
<proteinExistence type="predicted"/>
<accession>A0ABS6TC59</accession>
<keyword evidence="1" id="KW-0645">Protease</keyword>
<dbReference type="PANTHER" id="PTHR47359">
    <property type="entry name" value="PEPTIDOGLYCAN DL-ENDOPEPTIDASE CWLO"/>
    <property type="match status" value="1"/>
</dbReference>
<dbReference type="Pfam" id="PF00877">
    <property type="entry name" value="NLPC_P60"/>
    <property type="match status" value="1"/>
</dbReference>
<keyword evidence="2" id="KW-0378">Hydrolase</keyword>
<dbReference type="Proteomes" id="UP000774130">
    <property type="component" value="Unassembled WGS sequence"/>
</dbReference>
<dbReference type="PROSITE" id="PS51935">
    <property type="entry name" value="NLPC_P60"/>
    <property type="match status" value="1"/>
</dbReference>
<dbReference type="InterPro" id="IPR043708">
    <property type="entry name" value="DUF5648"/>
</dbReference>
<dbReference type="InterPro" id="IPR000064">
    <property type="entry name" value="NLP_P60_dom"/>
</dbReference>
<evidence type="ECO:0000313" key="6">
    <source>
        <dbReference type="EMBL" id="MBV7390498.1"/>
    </source>
</evidence>
<dbReference type="EMBL" id="JAHUZB010000003">
    <property type="protein sequence ID" value="MBV7390498.1"/>
    <property type="molecule type" value="Genomic_DNA"/>
</dbReference>
<evidence type="ECO:0000256" key="2">
    <source>
        <dbReference type="ARBA" id="ARBA00022801"/>
    </source>
</evidence>
<feature type="domain" description="NlpC/P60" evidence="5">
    <location>
        <begin position="87"/>
        <end position="212"/>
    </location>
</feature>
<feature type="signal peptide" evidence="4">
    <location>
        <begin position="1"/>
        <end position="27"/>
    </location>
</feature>
<reference evidence="6 7" key="1">
    <citation type="submission" date="2021-06" db="EMBL/GenBank/DDBJ databases">
        <title>Enterococcus alishanensis sp. nov., a novel lactic acid bacterium isolated from fresh coffee beans.</title>
        <authorList>
            <person name="Chen Y.-S."/>
        </authorList>
    </citation>
    <scope>NUCLEOTIDE SEQUENCE [LARGE SCALE GENOMIC DNA]</scope>
    <source>
        <strain evidence="6 7">ALS3</strain>
    </source>
</reference>
<evidence type="ECO:0000256" key="1">
    <source>
        <dbReference type="ARBA" id="ARBA00022670"/>
    </source>
</evidence>
<dbReference type="PANTHER" id="PTHR47359:SF3">
    <property type="entry name" value="NLP_P60 DOMAIN-CONTAINING PROTEIN-RELATED"/>
    <property type="match status" value="1"/>
</dbReference>
<name>A0ABS6TC59_9ENTE</name>
<sequence length="358" mass="38959">MKLGFKTGLALGLCLVGLQVTGTKVFAAEINEDDSQIQLTEDQSVYQKEKQAALEAGYTLAQFEAVMATPNITSAQTVQTFADTAALTEQQKVVNLAQAQVGKPFGWGAAGPSAFDASGLVQYVFKNAVNMTVPAPSTSQERLGKDVSMNALQPGDLLFWGTKGNSNNVAIFIGNGQYIYSPGPDQNVKVGQIAWYKPDFAKRILSDGVQKVPGLDGQQANEKYVFRLYNANEGNHHYTQDLAEATNLQNIGWTYEGVAWAAPTAGDTTYRLYNPNNGRHFYTLSSQENTWLTTIGWESEGVSWNSGGNVPVYRVYNPNAIGSQDSHVYTTNSGEKNNLVSLGWKDEGTAWNAERAIQ</sequence>
<protein>
    <submittedName>
        <fullName evidence="6">C40 family peptidase</fullName>
    </submittedName>
</protein>